<dbReference type="PROSITE" id="PS51677">
    <property type="entry name" value="NODB"/>
    <property type="match status" value="1"/>
</dbReference>
<dbReference type="Pfam" id="PF01522">
    <property type="entry name" value="Polysacc_deac_1"/>
    <property type="match status" value="1"/>
</dbReference>
<feature type="domain" description="NodB homology" evidence="1">
    <location>
        <begin position="36"/>
        <end position="257"/>
    </location>
</feature>
<dbReference type="InterPro" id="IPR037950">
    <property type="entry name" value="PgdA-like"/>
</dbReference>
<proteinExistence type="predicted"/>
<dbReference type="EMBL" id="UINC01139153">
    <property type="protein sequence ID" value="SVD25528.1"/>
    <property type="molecule type" value="Genomic_DNA"/>
</dbReference>
<accession>A0A382TVR3</accession>
<dbReference type="GO" id="GO:0016810">
    <property type="term" value="F:hydrolase activity, acting on carbon-nitrogen (but not peptide) bonds"/>
    <property type="evidence" value="ECO:0007669"/>
    <property type="project" value="InterPro"/>
</dbReference>
<evidence type="ECO:0000313" key="2">
    <source>
        <dbReference type="EMBL" id="SVD25528.1"/>
    </source>
</evidence>
<name>A0A382TVR3_9ZZZZ</name>
<dbReference type="CDD" id="cd10938">
    <property type="entry name" value="CE4_HpPgdA_like"/>
    <property type="match status" value="1"/>
</dbReference>
<gene>
    <name evidence="2" type="ORF">METZ01_LOCUS378382</name>
</gene>
<organism evidence="2">
    <name type="scientific">marine metagenome</name>
    <dbReference type="NCBI Taxonomy" id="408172"/>
    <lineage>
        <taxon>unclassified sequences</taxon>
        <taxon>metagenomes</taxon>
        <taxon>ecological metagenomes</taxon>
    </lineage>
</organism>
<dbReference type="Gene3D" id="3.20.20.370">
    <property type="entry name" value="Glycoside hydrolase/deacetylase"/>
    <property type="match status" value="1"/>
</dbReference>
<dbReference type="GO" id="GO:0005975">
    <property type="term" value="P:carbohydrate metabolic process"/>
    <property type="evidence" value="ECO:0007669"/>
    <property type="project" value="InterPro"/>
</dbReference>
<dbReference type="SUPFAM" id="SSF88713">
    <property type="entry name" value="Glycoside hydrolase/deacetylase"/>
    <property type="match status" value="1"/>
</dbReference>
<protein>
    <recommendedName>
        <fullName evidence="1">NodB homology domain-containing protein</fullName>
    </recommendedName>
</protein>
<reference evidence="2" key="1">
    <citation type="submission" date="2018-05" db="EMBL/GenBank/DDBJ databases">
        <authorList>
            <person name="Lanie J.A."/>
            <person name="Ng W.-L."/>
            <person name="Kazmierczak K.M."/>
            <person name="Andrzejewski T.M."/>
            <person name="Davidsen T.M."/>
            <person name="Wayne K.J."/>
            <person name="Tettelin H."/>
            <person name="Glass J.I."/>
            <person name="Rusch D."/>
            <person name="Podicherti R."/>
            <person name="Tsui H.-C.T."/>
            <person name="Winkler M.E."/>
        </authorList>
    </citation>
    <scope>NUCLEOTIDE SEQUENCE</scope>
</reference>
<dbReference type="InterPro" id="IPR011330">
    <property type="entry name" value="Glyco_hydro/deAcase_b/a-brl"/>
</dbReference>
<evidence type="ECO:0000259" key="1">
    <source>
        <dbReference type="PROSITE" id="PS51677"/>
    </source>
</evidence>
<feature type="non-terminal residue" evidence="2">
    <location>
        <position position="257"/>
    </location>
</feature>
<dbReference type="InterPro" id="IPR002509">
    <property type="entry name" value="NODB_dom"/>
</dbReference>
<dbReference type="PANTHER" id="PTHR47561:SF1">
    <property type="entry name" value="POLYSACCHARIDE DEACETYLASE FAMILY PROTEIN (AFU_ORTHOLOGUE AFUA_6G05030)"/>
    <property type="match status" value="1"/>
</dbReference>
<dbReference type="PANTHER" id="PTHR47561">
    <property type="entry name" value="POLYSACCHARIDE DEACETYLASE FAMILY PROTEIN (AFU_ORTHOLOGUE AFUA_6G05030)"/>
    <property type="match status" value="1"/>
</dbReference>
<dbReference type="AlphaFoldDB" id="A0A382TVR3"/>
<sequence length="257" mass="28870">MSGPWPNDTKCIVVLTFDIDGVSGAINMNPDSVNFPGLMSLREYGPSIGTPRILKMLEENNIPATFYIPGYVAETHKDLVKLIASKGHEIGHHGYMHEPPQTLSRKEEADVLDRGNKIIEEIIGEKPTGYRAPGAELSEHTIDLLAEKGFVYDSSLMGDDVPYSIKSSKADIVEVPLHWEMVDVAYYNYAPSLGLRQFMATQDHLYQVWSIAFDAAYHYQLSLVPVMHPYVIGRPGRLKTLERLIKYMKTLPGVKFM</sequence>